<dbReference type="InParanoid" id="A0A2K1QM42"/>
<keyword evidence="3" id="KW-0539">Nucleus</keyword>
<reference evidence="6 7" key="1">
    <citation type="submission" date="2017-06" db="EMBL/GenBank/DDBJ databases">
        <title>Draft genome sequence of a variant of Elsinoe murrayae.</title>
        <authorList>
            <person name="Cheng Q."/>
        </authorList>
    </citation>
    <scope>NUCLEOTIDE SEQUENCE [LARGE SCALE GENOMIC DNA]</scope>
    <source>
        <strain evidence="6 7">CQ-2017a</strain>
    </source>
</reference>
<protein>
    <recommendedName>
        <fullName evidence="5">Chromo domain-containing protein</fullName>
    </recommendedName>
</protein>
<dbReference type="Pfam" id="PF01393">
    <property type="entry name" value="Chromo_shadow"/>
    <property type="match status" value="1"/>
</dbReference>
<dbReference type="Gene3D" id="2.40.50.40">
    <property type="match status" value="2"/>
</dbReference>
<evidence type="ECO:0000313" key="6">
    <source>
        <dbReference type="EMBL" id="PNS16226.1"/>
    </source>
</evidence>
<dbReference type="EMBL" id="NKHZ01000058">
    <property type="protein sequence ID" value="PNS16226.1"/>
    <property type="molecule type" value="Genomic_DNA"/>
</dbReference>
<feature type="compositionally biased region" description="Acidic residues" evidence="4">
    <location>
        <begin position="51"/>
        <end position="63"/>
    </location>
</feature>
<dbReference type="CDD" id="cd00024">
    <property type="entry name" value="CD_CSD"/>
    <property type="match status" value="1"/>
</dbReference>
<organism evidence="6 7">
    <name type="scientific">Sphaceloma murrayae</name>
    <dbReference type="NCBI Taxonomy" id="2082308"/>
    <lineage>
        <taxon>Eukaryota</taxon>
        <taxon>Fungi</taxon>
        <taxon>Dikarya</taxon>
        <taxon>Ascomycota</taxon>
        <taxon>Pezizomycotina</taxon>
        <taxon>Dothideomycetes</taxon>
        <taxon>Dothideomycetidae</taxon>
        <taxon>Myriangiales</taxon>
        <taxon>Elsinoaceae</taxon>
        <taxon>Sphaceloma</taxon>
    </lineage>
</organism>
<name>A0A2K1QM42_9PEZI</name>
<gene>
    <name evidence="6" type="ORF">CAC42_6333</name>
</gene>
<feature type="region of interest" description="Disordered" evidence="4">
    <location>
        <begin position="1"/>
        <end position="69"/>
    </location>
</feature>
<dbReference type="GO" id="GO:0005634">
    <property type="term" value="C:nucleus"/>
    <property type="evidence" value="ECO:0007669"/>
    <property type="project" value="UniProtKB-SubCell"/>
</dbReference>
<proteinExistence type="predicted"/>
<dbReference type="InterPro" id="IPR008251">
    <property type="entry name" value="Chromo_shadow_dom"/>
</dbReference>
<feature type="region of interest" description="Disordered" evidence="4">
    <location>
        <begin position="235"/>
        <end position="254"/>
    </location>
</feature>
<evidence type="ECO:0000259" key="5">
    <source>
        <dbReference type="PROSITE" id="PS50013"/>
    </source>
</evidence>
<accession>A0A2K1QM42</accession>
<evidence type="ECO:0000256" key="3">
    <source>
        <dbReference type="ARBA" id="ARBA00023242"/>
    </source>
</evidence>
<dbReference type="InterPro" id="IPR000953">
    <property type="entry name" value="Chromo/chromo_shadow_dom"/>
</dbReference>
<dbReference type="Proteomes" id="UP000243797">
    <property type="component" value="Unassembled WGS sequence"/>
</dbReference>
<comment type="subunit">
    <text evidence="2">Component of the NuA4 histone acetyltransferase complex.</text>
</comment>
<feature type="domain" description="Chromo" evidence="5">
    <location>
        <begin position="65"/>
        <end position="126"/>
    </location>
</feature>
<sequence>MPPLVSDSDGVSDDLDTIPAKPAKAGAKGKAKPAEPEEEEDADMNGADSGANEEEGSEDEDGETYAVEKILGHDFSEKGVVLYQVKWLGYEQESDLTWEPASSFVGAKDILDQYHKKNGGVPKPDTKKGKGPGRGKRKAEASDSPAPVTKRGRKSDTNGAAWKPPPGSWEKEVNTIETISENTFKDTKGKKSEALNVFLVFNDEHKAAYSMETVRQKCPQKLLDYFVAHLIFKDPEDQAQEVDQPGAPGDDDSS</sequence>
<dbReference type="InterPro" id="IPR016197">
    <property type="entry name" value="Chromo-like_dom_sf"/>
</dbReference>
<keyword evidence="7" id="KW-1185">Reference proteome</keyword>
<evidence type="ECO:0000256" key="4">
    <source>
        <dbReference type="SAM" id="MobiDB-lite"/>
    </source>
</evidence>
<dbReference type="AlphaFoldDB" id="A0A2K1QM42"/>
<dbReference type="GO" id="GO:0006338">
    <property type="term" value="P:chromatin remodeling"/>
    <property type="evidence" value="ECO:0007669"/>
    <property type="project" value="UniProtKB-ARBA"/>
</dbReference>
<dbReference type="SMART" id="SM00298">
    <property type="entry name" value="CHROMO"/>
    <property type="match status" value="1"/>
</dbReference>
<dbReference type="InterPro" id="IPR051219">
    <property type="entry name" value="Heterochromatin_chromo-domain"/>
</dbReference>
<feature type="region of interest" description="Disordered" evidence="4">
    <location>
        <begin position="114"/>
        <end position="174"/>
    </location>
</feature>
<dbReference type="PROSITE" id="PS50013">
    <property type="entry name" value="CHROMO_2"/>
    <property type="match status" value="1"/>
</dbReference>
<dbReference type="STRING" id="2082308.A0A2K1QM42"/>
<evidence type="ECO:0000256" key="2">
    <source>
        <dbReference type="ARBA" id="ARBA00011353"/>
    </source>
</evidence>
<feature type="compositionally biased region" description="Low complexity" evidence="4">
    <location>
        <begin position="19"/>
        <end position="28"/>
    </location>
</feature>
<dbReference type="Pfam" id="PF00385">
    <property type="entry name" value="Chromo"/>
    <property type="match status" value="1"/>
</dbReference>
<evidence type="ECO:0000256" key="1">
    <source>
        <dbReference type="ARBA" id="ARBA00004123"/>
    </source>
</evidence>
<dbReference type="OrthoDB" id="433924at2759"/>
<dbReference type="PANTHER" id="PTHR22812">
    <property type="entry name" value="CHROMOBOX PROTEIN"/>
    <property type="match status" value="1"/>
</dbReference>
<dbReference type="SUPFAM" id="SSF54160">
    <property type="entry name" value="Chromo domain-like"/>
    <property type="match status" value="2"/>
</dbReference>
<comment type="caution">
    <text evidence="6">The sequence shown here is derived from an EMBL/GenBank/DDBJ whole genome shotgun (WGS) entry which is preliminary data.</text>
</comment>
<dbReference type="InterPro" id="IPR023780">
    <property type="entry name" value="Chromo_domain"/>
</dbReference>
<evidence type="ECO:0000313" key="7">
    <source>
        <dbReference type="Proteomes" id="UP000243797"/>
    </source>
</evidence>
<comment type="subcellular location">
    <subcellularLocation>
        <location evidence="1">Nucleus</location>
    </subcellularLocation>
</comment>